<keyword evidence="2" id="KW-0328">Glycosyltransferase</keyword>
<proteinExistence type="predicted"/>
<keyword evidence="7" id="KW-1185">Reference proteome</keyword>
<dbReference type="Pfam" id="PF13439">
    <property type="entry name" value="Glyco_transf_4"/>
    <property type="match status" value="1"/>
</dbReference>
<evidence type="ECO:0000313" key="6">
    <source>
        <dbReference type="EMBL" id="NYE18729.1"/>
    </source>
</evidence>
<dbReference type="Pfam" id="PF00534">
    <property type="entry name" value="Glycos_transf_1"/>
    <property type="match status" value="1"/>
</dbReference>
<accession>A0A7Y9KKF3</accession>
<dbReference type="Proteomes" id="UP000576969">
    <property type="component" value="Unassembled WGS sequence"/>
</dbReference>
<comment type="caution">
    <text evidence="6">The sequence shown here is derived from an EMBL/GenBank/DDBJ whole genome shotgun (WGS) entry which is preliminary data.</text>
</comment>
<reference evidence="6 7" key="1">
    <citation type="submission" date="2020-07" db="EMBL/GenBank/DDBJ databases">
        <title>Sequencing the genomes of 1000 actinobacteria strains.</title>
        <authorList>
            <person name="Klenk H.-P."/>
        </authorList>
    </citation>
    <scope>NUCLEOTIDE SEQUENCE [LARGE SCALE GENOMIC DNA]</scope>
    <source>
        <strain evidence="6 7">DSM 24662</strain>
    </source>
</reference>
<evidence type="ECO:0000259" key="4">
    <source>
        <dbReference type="Pfam" id="PF00534"/>
    </source>
</evidence>
<keyword evidence="3 6" id="KW-0808">Transferase</keyword>
<evidence type="ECO:0000256" key="1">
    <source>
        <dbReference type="ARBA" id="ARBA00021292"/>
    </source>
</evidence>
<dbReference type="GO" id="GO:1901137">
    <property type="term" value="P:carbohydrate derivative biosynthetic process"/>
    <property type="evidence" value="ECO:0007669"/>
    <property type="project" value="UniProtKB-ARBA"/>
</dbReference>
<dbReference type="InterPro" id="IPR001296">
    <property type="entry name" value="Glyco_trans_1"/>
</dbReference>
<feature type="domain" description="Glycosyl transferase family 1" evidence="4">
    <location>
        <begin position="181"/>
        <end position="333"/>
    </location>
</feature>
<dbReference type="RefSeq" id="WP_179487585.1">
    <property type="nucleotide sequence ID" value="NZ_JACCBV010000001.1"/>
</dbReference>
<dbReference type="Gene3D" id="3.40.50.2000">
    <property type="entry name" value="Glycogen Phosphorylase B"/>
    <property type="match status" value="2"/>
</dbReference>
<evidence type="ECO:0000256" key="2">
    <source>
        <dbReference type="ARBA" id="ARBA00022676"/>
    </source>
</evidence>
<dbReference type="GO" id="GO:0016758">
    <property type="term" value="F:hexosyltransferase activity"/>
    <property type="evidence" value="ECO:0007669"/>
    <property type="project" value="TreeGrafter"/>
</dbReference>
<organism evidence="6 7">
    <name type="scientific">Microbacterium immunditiarum</name>
    <dbReference type="NCBI Taxonomy" id="337480"/>
    <lineage>
        <taxon>Bacteria</taxon>
        <taxon>Bacillati</taxon>
        <taxon>Actinomycetota</taxon>
        <taxon>Actinomycetes</taxon>
        <taxon>Micrococcales</taxon>
        <taxon>Microbacteriaceae</taxon>
        <taxon>Microbacterium</taxon>
    </lineage>
</organism>
<protein>
    <recommendedName>
        <fullName evidence="1">D-inositol 3-phosphate glycosyltransferase</fullName>
    </recommendedName>
</protein>
<dbReference type="AlphaFoldDB" id="A0A7Y9KKF3"/>
<evidence type="ECO:0000256" key="3">
    <source>
        <dbReference type="ARBA" id="ARBA00022679"/>
    </source>
</evidence>
<dbReference type="InterPro" id="IPR028098">
    <property type="entry name" value="Glyco_trans_4-like_N"/>
</dbReference>
<sequence>MRVLRVAHHGVVSAWRARERALRRRGVDVALVSAKRWNEGGRLVSLDADGDRFVRGAATIGTHPNAFLYTPGPLWRALGARPDLIDLHEEPFSLATAEILLLRRLRRSRAPYVLYSAQNLEKRYPVPFRWFERWALRGAAAAYVCNTEAGEILVRKGLRGPARLIPLGVDTAQFRPAERTAAADPPTIGYVGRLEPYKGVDTLVRALALRPGWRLEITGDGPQKAELVALAGELGITSRVAFLGFAQGGELADRYRRLDAIAVPSIPWPGWLEQFCRVAVEAMASGVPVVASRSGAIPDVVADAGILVEPGDPEALATGLDDALEGSRRAQLRDAGLRRAQEFTWERVAELQDELYREVLPSNDSGRQRPPQVVAVAYGDPALLDGALEMLGGEFPITIVDNSSSPATAELAARRNAHYIDPGRNLGFGAGVNAALRSLAERGLEGDDVLLLNPDARIAPDGVRAMHETLHARPRRAAVGATQTEPDTGEPVRVWWPFPSPLRAWIDALGLGRLDRARDFAIGSVLLLRAEAIAEIGLLDEQFFLYAEEVDWQKRARDARWDIAVAEVDSTHIGAGTGGDSTRREALFFASGEKYQRKHFGAFGWQVFRAGVIVGATVRAVLARGDKAAEARRRRAIFLEGPIGYSERVG</sequence>
<evidence type="ECO:0000259" key="5">
    <source>
        <dbReference type="Pfam" id="PF13439"/>
    </source>
</evidence>
<dbReference type="InterPro" id="IPR050194">
    <property type="entry name" value="Glycosyltransferase_grp1"/>
</dbReference>
<gene>
    <name evidence="6" type="ORF">BJ991_000757</name>
</gene>
<evidence type="ECO:0000313" key="7">
    <source>
        <dbReference type="Proteomes" id="UP000576969"/>
    </source>
</evidence>
<feature type="domain" description="Glycosyltransferase subfamily 4-like N-terminal" evidence="5">
    <location>
        <begin position="20"/>
        <end position="172"/>
    </location>
</feature>
<dbReference type="Gene3D" id="3.90.550.10">
    <property type="entry name" value="Spore Coat Polysaccharide Biosynthesis Protein SpsA, Chain A"/>
    <property type="match status" value="1"/>
</dbReference>
<name>A0A7Y9KKF3_9MICO</name>
<dbReference type="PANTHER" id="PTHR45947">
    <property type="entry name" value="SULFOQUINOVOSYL TRANSFERASE SQD2"/>
    <property type="match status" value="1"/>
</dbReference>
<dbReference type="SUPFAM" id="SSF53756">
    <property type="entry name" value="UDP-Glycosyltransferase/glycogen phosphorylase"/>
    <property type="match status" value="1"/>
</dbReference>
<dbReference type="SUPFAM" id="SSF53448">
    <property type="entry name" value="Nucleotide-diphospho-sugar transferases"/>
    <property type="match status" value="1"/>
</dbReference>
<dbReference type="EMBL" id="JACCBV010000001">
    <property type="protein sequence ID" value="NYE18729.1"/>
    <property type="molecule type" value="Genomic_DNA"/>
</dbReference>
<dbReference type="PANTHER" id="PTHR45947:SF3">
    <property type="entry name" value="SULFOQUINOVOSYL TRANSFERASE SQD2"/>
    <property type="match status" value="1"/>
</dbReference>
<dbReference type="InterPro" id="IPR029044">
    <property type="entry name" value="Nucleotide-diphossugar_trans"/>
</dbReference>